<dbReference type="EMBL" id="MU006315">
    <property type="protein sequence ID" value="KAF2848795.1"/>
    <property type="molecule type" value="Genomic_DNA"/>
</dbReference>
<name>A0A6A7B300_9PLEO</name>
<keyword evidence="1" id="KW-0479">Metal-binding</keyword>
<dbReference type="OrthoDB" id="448448at2759"/>
<reference evidence="10" key="1">
    <citation type="submission" date="2020-01" db="EMBL/GenBank/DDBJ databases">
        <authorList>
            <consortium name="DOE Joint Genome Institute"/>
            <person name="Haridas S."/>
            <person name="Albert R."/>
            <person name="Binder M."/>
            <person name="Bloem J."/>
            <person name="Labutti K."/>
            <person name="Salamov A."/>
            <person name="Andreopoulos B."/>
            <person name="Baker S.E."/>
            <person name="Barry K."/>
            <person name="Bills G."/>
            <person name="Bluhm B.H."/>
            <person name="Cannon C."/>
            <person name="Castanera R."/>
            <person name="Culley D.E."/>
            <person name="Daum C."/>
            <person name="Ezra D."/>
            <person name="Gonzalez J.B."/>
            <person name="Henrissat B."/>
            <person name="Kuo A."/>
            <person name="Liang C."/>
            <person name="Lipzen A."/>
            <person name="Lutzoni F."/>
            <person name="Magnuson J."/>
            <person name="Mondo S."/>
            <person name="Nolan M."/>
            <person name="Ohm R."/>
            <person name="Pangilinan J."/>
            <person name="Park H.-J."/>
            <person name="Ramirez L."/>
            <person name="Alfaro M."/>
            <person name="Sun H."/>
            <person name="Tritt A."/>
            <person name="Yoshinaga Y."/>
            <person name="Zwiers L.-H."/>
            <person name="Turgeon B.G."/>
            <person name="Goodwin S.B."/>
            <person name="Spatafora J.W."/>
            <person name="Crous P.W."/>
            <person name="Grigoriev I.V."/>
        </authorList>
    </citation>
    <scope>NUCLEOTIDE SEQUENCE</scope>
    <source>
        <strain evidence="10">IPT5</strain>
    </source>
</reference>
<dbReference type="GO" id="GO:0005524">
    <property type="term" value="F:ATP binding"/>
    <property type="evidence" value="ECO:0007669"/>
    <property type="project" value="UniProtKB-KW"/>
</dbReference>
<accession>A0A6A7B300</accession>
<keyword evidence="3" id="KW-0863">Zinc-finger</keyword>
<dbReference type="Pfam" id="PF00271">
    <property type="entry name" value="Helicase_C"/>
    <property type="match status" value="1"/>
</dbReference>
<feature type="region of interest" description="Disordered" evidence="7">
    <location>
        <begin position="1"/>
        <end position="40"/>
    </location>
</feature>
<dbReference type="GO" id="GO:0008270">
    <property type="term" value="F:zinc ion binding"/>
    <property type="evidence" value="ECO:0007669"/>
    <property type="project" value="UniProtKB-KW"/>
</dbReference>
<dbReference type="PROSITE" id="PS51194">
    <property type="entry name" value="HELICASE_CTER"/>
    <property type="match status" value="1"/>
</dbReference>
<dbReference type="InterPro" id="IPR000330">
    <property type="entry name" value="SNF2_N"/>
</dbReference>
<dbReference type="InterPro" id="IPR027417">
    <property type="entry name" value="P-loop_NTPase"/>
</dbReference>
<dbReference type="PROSITE" id="PS00518">
    <property type="entry name" value="ZF_RING_1"/>
    <property type="match status" value="1"/>
</dbReference>
<dbReference type="PANTHER" id="PTHR45626:SF52">
    <property type="entry name" value="SINGLE-STRANDED DNA-DEPENDENT ATPASE (EUROFUNG)"/>
    <property type="match status" value="1"/>
</dbReference>
<keyword evidence="2" id="KW-0547">Nucleotide-binding</keyword>
<dbReference type="InterPro" id="IPR038718">
    <property type="entry name" value="SNF2-like_sf"/>
</dbReference>
<dbReference type="CDD" id="cd18008">
    <property type="entry name" value="DEXDc_SHPRH-like"/>
    <property type="match status" value="1"/>
</dbReference>
<dbReference type="SMART" id="SM00487">
    <property type="entry name" value="DEXDc"/>
    <property type="match status" value="1"/>
</dbReference>
<organism evidence="10 11">
    <name type="scientific">Plenodomus tracheiphilus IPT5</name>
    <dbReference type="NCBI Taxonomy" id="1408161"/>
    <lineage>
        <taxon>Eukaryota</taxon>
        <taxon>Fungi</taxon>
        <taxon>Dikarya</taxon>
        <taxon>Ascomycota</taxon>
        <taxon>Pezizomycotina</taxon>
        <taxon>Dothideomycetes</taxon>
        <taxon>Pleosporomycetidae</taxon>
        <taxon>Pleosporales</taxon>
        <taxon>Pleosporineae</taxon>
        <taxon>Leptosphaeriaceae</taxon>
        <taxon>Plenodomus</taxon>
    </lineage>
</organism>
<dbReference type="CDD" id="cd18793">
    <property type="entry name" value="SF2_C_SNF"/>
    <property type="match status" value="1"/>
</dbReference>
<evidence type="ECO:0000313" key="10">
    <source>
        <dbReference type="EMBL" id="KAF2848795.1"/>
    </source>
</evidence>
<feature type="domain" description="Helicase ATP-binding" evidence="8">
    <location>
        <begin position="295"/>
        <end position="495"/>
    </location>
</feature>
<evidence type="ECO:0000259" key="9">
    <source>
        <dbReference type="PROSITE" id="PS51194"/>
    </source>
</evidence>
<dbReference type="SMART" id="SM00490">
    <property type="entry name" value="HELICc"/>
    <property type="match status" value="1"/>
</dbReference>
<evidence type="ECO:0000313" key="11">
    <source>
        <dbReference type="Proteomes" id="UP000799423"/>
    </source>
</evidence>
<dbReference type="SUPFAM" id="SSF52540">
    <property type="entry name" value="P-loop containing nucleoside triphosphate hydrolases"/>
    <property type="match status" value="2"/>
</dbReference>
<evidence type="ECO:0000256" key="4">
    <source>
        <dbReference type="ARBA" id="ARBA00022801"/>
    </source>
</evidence>
<evidence type="ECO:0000256" key="5">
    <source>
        <dbReference type="ARBA" id="ARBA00022833"/>
    </source>
</evidence>
<dbReference type="InterPro" id="IPR001650">
    <property type="entry name" value="Helicase_C-like"/>
</dbReference>
<dbReference type="GO" id="GO:0016787">
    <property type="term" value="F:hydrolase activity"/>
    <property type="evidence" value="ECO:0007669"/>
    <property type="project" value="UniProtKB-KW"/>
</dbReference>
<dbReference type="GO" id="GO:0005634">
    <property type="term" value="C:nucleus"/>
    <property type="evidence" value="ECO:0007669"/>
    <property type="project" value="TreeGrafter"/>
</dbReference>
<evidence type="ECO:0000256" key="7">
    <source>
        <dbReference type="SAM" id="MobiDB-lite"/>
    </source>
</evidence>
<dbReference type="InterPro" id="IPR050628">
    <property type="entry name" value="SNF2_RAD54_helicase_TF"/>
</dbReference>
<sequence>MKRWLDPDGTEAKAKQRSKASAASSKGMVQSISETGSRSSNEIDCIAMRQEDPLDHHMSVPKEPDTFSETIIICYGSLLDLVAQVRDDQFMNVESTPLKVTECGFLAVETSFIGEYLVLRLPNAAPLGKAAKLWRQAGKSAMLSIDLNVYGNPRSARKVGEILSAAKLFLQTPALDARGLRYDNPQYLKLPGVPHVRMVDESKETVDEPTQERQEEVSRSEIDSILDHLPQPRFLREVSTSDRIRTPLMSYQKEAVDFINRRETSDLPPSLSLWKPHAPPGGSFCYQHVITGAKSSEMDDVTGGMISDDMGLGKTLSMLAVIVDSLGRAVEGALADLQGATTHWETMTPSKATLVVVPNALLLESWKEEIETHIAPGVVELQIYHGHAKRVDLPTLLRSDIVITTYATIVAEFSRGRSTLNHIHWYRLVLDEGSGTTTYFGIVLTRIAHYIRNSSTKQFRAIRSIPAKIRWCLTGTPIQNSLEDLAALMKFLRVPILDDLAIFRRQVTIPVFSKTNSRFTNLRRLLEALCLRRTKTLLGLPEPITETRFLEFSQPERAQYHDYANLCKHAIGMAVSEHSFRKVNQHVIQAILGMRLFCNDGKSALIKRQNMLELPDDPEQTLSYVQTDSTSTCIDCGIEIVSLYQAEDSTSGILTVCQHLICSICLPDYEADLDEAMEDGRSECRFCRLRADRLSFILRPSPSSHEKTAHIVPEEEYSTKLRQVVQDIKSRGANDKSLVFSSWKTSLDIVAQALEDSSISFYRIHGSLPAAKRSQVLNDFEHSTNIKTLLITLGTGAVGLNKLKVANHVHIIEPQWNPSVENQAIGRVLRLGQRQSVKIIRYIMKGSVEEAVQSRQLRKLQLVRGGFGFTKDDHGSQRITEIMSLMCPSVAETGAANIATDTLVDIDDD</sequence>
<dbReference type="Pfam" id="PF00176">
    <property type="entry name" value="SNF2-rel_dom"/>
    <property type="match status" value="1"/>
</dbReference>
<proteinExistence type="predicted"/>
<dbReference type="AlphaFoldDB" id="A0A6A7B300"/>
<dbReference type="PROSITE" id="PS51192">
    <property type="entry name" value="HELICASE_ATP_BIND_1"/>
    <property type="match status" value="1"/>
</dbReference>
<keyword evidence="5" id="KW-0862">Zinc</keyword>
<dbReference type="Gene3D" id="3.40.50.300">
    <property type="entry name" value="P-loop containing nucleotide triphosphate hydrolases"/>
    <property type="match status" value="1"/>
</dbReference>
<dbReference type="Proteomes" id="UP000799423">
    <property type="component" value="Unassembled WGS sequence"/>
</dbReference>
<dbReference type="InterPro" id="IPR049730">
    <property type="entry name" value="SNF2/RAD54-like_C"/>
</dbReference>
<dbReference type="GO" id="GO:0008094">
    <property type="term" value="F:ATP-dependent activity, acting on DNA"/>
    <property type="evidence" value="ECO:0007669"/>
    <property type="project" value="TreeGrafter"/>
</dbReference>
<dbReference type="InterPro" id="IPR014001">
    <property type="entry name" value="Helicase_ATP-bd"/>
</dbReference>
<feature type="compositionally biased region" description="Polar residues" evidence="7">
    <location>
        <begin position="27"/>
        <end position="40"/>
    </location>
</feature>
<dbReference type="InterPro" id="IPR017907">
    <property type="entry name" value="Znf_RING_CS"/>
</dbReference>
<evidence type="ECO:0000256" key="1">
    <source>
        <dbReference type="ARBA" id="ARBA00022723"/>
    </source>
</evidence>
<feature type="domain" description="Helicase C-terminal" evidence="9">
    <location>
        <begin position="720"/>
        <end position="886"/>
    </location>
</feature>
<keyword evidence="11" id="KW-1185">Reference proteome</keyword>
<protein>
    <submittedName>
        <fullName evidence="10">Uncharacterized protein</fullName>
    </submittedName>
</protein>
<dbReference type="GO" id="GO:0006281">
    <property type="term" value="P:DNA repair"/>
    <property type="evidence" value="ECO:0007669"/>
    <property type="project" value="TreeGrafter"/>
</dbReference>
<keyword evidence="6" id="KW-0067">ATP-binding</keyword>
<keyword evidence="4" id="KW-0378">Hydrolase</keyword>
<dbReference type="PANTHER" id="PTHR45626">
    <property type="entry name" value="TRANSCRIPTION TERMINATION FACTOR 2-RELATED"/>
    <property type="match status" value="1"/>
</dbReference>
<evidence type="ECO:0000256" key="6">
    <source>
        <dbReference type="ARBA" id="ARBA00022840"/>
    </source>
</evidence>
<evidence type="ECO:0000259" key="8">
    <source>
        <dbReference type="PROSITE" id="PS51192"/>
    </source>
</evidence>
<evidence type="ECO:0000256" key="2">
    <source>
        <dbReference type="ARBA" id="ARBA00022741"/>
    </source>
</evidence>
<evidence type="ECO:0000256" key="3">
    <source>
        <dbReference type="ARBA" id="ARBA00022771"/>
    </source>
</evidence>
<gene>
    <name evidence="10" type="ORF">T440DRAFT_556368</name>
</gene>
<dbReference type="Gene3D" id="3.40.50.10810">
    <property type="entry name" value="Tandem AAA-ATPase domain"/>
    <property type="match status" value="1"/>
</dbReference>
<feature type="compositionally biased region" description="Basic and acidic residues" evidence="7">
    <location>
        <begin position="1"/>
        <end position="14"/>
    </location>
</feature>